<evidence type="ECO:0000313" key="2">
    <source>
        <dbReference type="Proteomes" id="UP001501231"/>
    </source>
</evidence>
<protein>
    <submittedName>
        <fullName evidence="1">Lipoprotein</fullName>
    </submittedName>
</protein>
<keyword evidence="1" id="KW-0449">Lipoprotein</keyword>
<name>A0ABP5WTM2_9ACTN</name>
<gene>
    <name evidence="1" type="ORF">GCM10010191_58140</name>
</gene>
<accession>A0ABP5WTM2</accession>
<dbReference type="RefSeq" id="WP_344593146.1">
    <property type="nucleotide sequence ID" value="NZ_BAAARW010000020.1"/>
</dbReference>
<comment type="caution">
    <text evidence="1">The sequence shown here is derived from an EMBL/GenBank/DDBJ whole genome shotgun (WGS) entry which is preliminary data.</text>
</comment>
<dbReference type="InterPro" id="IPR011047">
    <property type="entry name" value="Quinoprotein_ADH-like_sf"/>
</dbReference>
<organism evidence="1 2">
    <name type="scientific">Actinomadura vinacea</name>
    <dbReference type="NCBI Taxonomy" id="115336"/>
    <lineage>
        <taxon>Bacteria</taxon>
        <taxon>Bacillati</taxon>
        <taxon>Actinomycetota</taxon>
        <taxon>Actinomycetes</taxon>
        <taxon>Streptosporangiales</taxon>
        <taxon>Thermomonosporaceae</taxon>
        <taxon>Actinomadura</taxon>
    </lineage>
</organism>
<dbReference type="Gene3D" id="2.130.10.10">
    <property type="entry name" value="YVTN repeat-like/Quinoprotein amine dehydrogenase"/>
    <property type="match status" value="1"/>
</dbReference>
<sequence length="382" mass="39558">MICGGRAWTAAVAATVLLAGCGGSGPAAPRQTPHGYVRGAEETAEPQRRLILAEAAGGTVHALDPATGRTAAVGTVQGLQSVGGDGRFAYLATGGGVHVLDTGVWTVDHGDHVHYYRARTRMLGHVPDTGTVGITGDAALTALPARGGVRVLDRESLDGTGRIAEPVKVAGRVAVPYAGRLLVAGEGRVAVHDRTGRRVSRFAEPCPDPRGQATTRRGAVIGCADGALLVTGNRAHKIAYPGAVPADERATEFRHRPGSPVLAARAGDKGAWVLDLAARKWNRVGSGPTLAVNAVGEDAPVLLLGRDGTMRSHDPATGRQKASKRILDGAGPGAVIEVDAARAYVNDAAGKAVHEIDYNDDLRLARTFDLPFAPGHMVETGW</sequence>
<dbReference type="SUPFAM" id="SSF50998">
    <property type="entry name" value="Quinoprotein alcohol dehydrogenase-like"/>
    <property type="match status" value="1"/>
</dbReference>
<reference evidence="2" key="1">
    <citation type="journal article" date="2019" name="Int. J. Syst. Evol. Microbiol.">
        <title>The Global Catalogue of Microorganisms (GCM) 10K type strain sequencing project: providing services to taxonomists for standard genome sequencing and annotation.</title>
        <authorList>
            <consortium name="The Broad Institute Genomics Platform"/>
            <consortium name="The Broad Institute Genome Sequencing Center for Infectious Disease"/>
            <person name="Wu L."/>
            <person name="Ma J."/>
        </authorList>
    </citation>
    <scope>NUCLEOTIDE SEQUENCE [LARGE SCALE GENOMIC DNA]</scope>
    <source>
        <strain evidence="2">JCM 3325</strain>
    </source>
</reference>
<dbReference type="PROSITE" id="PS51257">
    <property type="entry name" value="PROKAR_LIPOPROTEIN"/>
    <property type="match status" value="1"/>
</dbReference>
<keyword evidence="2" id="KW-1185">Reference proteome</keyword>
<proteinExistence type="predicted"/>
<dbReference type="EMBL" id="BAAARW010000020">
    <property type="protein sequence ID" value="GAA2435807.1"/>
    <property type="molecule type" value="Genomic_DNA"/>
</dbReference>
<dbReference type="InterPro" id="IPR015943">
    <property type="entry name" value="WD40/YVTN_repeat-like_dom_sf"/>
</dbReference>
<evidence type="ECO:0000313" key="1">
    <source>
        <dbReference type="EMBL" id="GAA2435807.1"/>
    </source>
</evidence>
<dbReference type="Proteomes" id="UP001501231">
    <property type="component" value="Unassembled WGS sequence"/>
</dbReference>